<feature type="transmembrane region" description="Helical" evidence="5">
    <location>
        <begin position="98"/>
        <end position="119"/>
    </location>
</feature>
<dbReference type="AlphaFoldDB" id="A0A7W9ZHD8"/>
<evidence type="ECO:0000256" key="2">
    <source>
        <dbReference type="ARBA" id="ARBA00022989"/>
    </source>
</evidence>
<keyword evidence="8" id="KW-1185">Reference proteome</keyword>
<protein>
    <submittedName>
        <fullName evidence="7">MFS family permease</fullName>
    </submittedName>
</protein>
<feature type="domain" description="Major facilitator superfamily (MFS) profile" evidence="6">
    <location>
        <begin position="199"/>
        <end position="417"/>
    </location>
</feature>
<gene>
    <name evidence="7" type="ORF">FHS48_001539</name>
</gene>
<dbReference type="Gene3D" id="1.20.1250.20">
    <property type="entry name" value="MFS general substrate transporter like domains"/>
    <property type="match status" value="2"/>
</dbReference>
<evidence type="ECO:0000256" key="1">
    <source>
        <dbReference type="ARBA" id="ARBA00022692"/>
    </source>
</evidence>
<feature type="transmembrane region" description="Helical" evidence="5">
    <location>
        <begin position="159"/>
        <end position="178"/>
    </location>
</feature>
<feature type="transmembrane region" description="Helical" evidence="5">
    <location>
        <begin position="39"/>
        <end position="61"/>
    </location>
</feature>
<keyword evidence="1 5" id="KW-0812">Transmembrane</keyword>
<evidence type="ECO:0000313" key="8">
    <source>
        <dbReference type="Proteomes" id="UP000544872"/>
    </source>
</evidence>
<feature type="transmembrane region" description="Helical" evidence="5">
    <location>
        <begin position="199"/>
        <end position="221"/>
    </location>
</feature>
<dbReference type="PANTHER" id="PTHR23521">
    <property type="entry name" value="TRANSPORTER MFS SUPERFAMILY"/>
    <property type="match status" value="1"/>
</dbReference>
<evidence type="ECO:0000256" key="5">
    <source>
        <dbReference type="SAM" id="Phobius"/>
    </source>
</evidence>
<dbReference type="SUPFAM" id="SSF103473">
    <property type="entry name" value="MFS general substrate transporter"/>
    <property type="match status" value="1"/>
</dbReference>
<feature type="transmembrane region" description="Helical" evidence="5">
    <location>
        <begin position="73"/>
        <end position="92"/>
    </location>
</feature>
<evidence type="ECO:0000256" key="4">
    <source>
        <dbReference type="SAM" id="MobiDB-lite"/>
    </source>
</evidence>
<comment type="caution">
    <text evidence="7">The sequence shown here is derived from an EMBL/GenBank/DDBJ whole genome shotgun (WGS) entry which is preliminary data.</text>
</comment>
<feature type="transmembrane region" description="Helical" evidence="5">
    <location>
        <begin position="293"/>
        <end position="314"/>
    </location>
</feature>
<proteinExistence type="predicted"/>
<feature type="transmembrane region" description="Helical" evidence="5">
    <location>
        <begin position="360"/>
        <end position="379"/>
    </location>
</feature>
<dbReference type="InterPro" id="IPR020846">
    <property type="entry name" value="MFS_dom"/>
</dbReference>
<organism evidence="7 8">
    <name type="scientific">Novispirillum itersonii</name>
    <name type="common">Aquaspirillum itersonii</name>
    <dbReference type="NCBI Taxonomy" id="189"/>
    <lineage>
        <taxon>Bacteria</taxon>
        <taxon>Pseudomonadati</taxon>
        <taxon>Pseudomonadota</taxon>
        <taxon>Alphaproteobacteria</taxon>
        <taxon>Rhodospirillales</taxon>
        <taxon>Novispirillaceae</taxon>
        <taxon>Novispirillum</taxon>
    </lineage>
</organism>
<dbReference type="RefSeq" id="WP_184262958.1">
    <property type="nucleotide sequence ID" value="NZ_JACIIX010000004.1"/>
</dbReference>
<dbReference type="EMBL" id="JACIIX010000004">
    <property type="protein sequence ID" value="MBB6210129.1"/>
    <property type="molecule type" value="Genomic_DNA"/>
</dbReference>
<reference evidence="7 8" key="1">
    <citation type="submission" date="2020-08" db="EMBL/GenBank/DDBJ databases">
        <title>Genomic Encyclopedia of Type Strains, Phase IV (KMG-IV): sequencing the most valuable type-strain genomes for metagenomic binning, comparative biology and taxonomic classification.</title>
        <authorList>
            <person name="Goeker M."/>
        </authorList>
    </citation>
    <scope>NUCLEOTIDE SEQUENCE [LARGE SCALE GENOMIC DNA]</scope>
    <source>
        <strain evidence="7 8">DSM 11590</strain>
    </source>
</reference>
<feature type="transmembrane region" description="Helical" evidence="5">
    <location>
        <begin position="326"/>
        <end position="348"/>
    </location>
</feature>
<accession>A0A7W9ZHD8</accession>
<evidence type="ECO:0000259" key="6">
    <source>
        <dbReference type="PROSITE" id="PS50850"/>
    </source>
</evidence>
<sequence length="417" mass="42823">MNSAFLSVIAVVLGVTLLQGANGVLTALLPLRMVGEGMGAISVGIMATGYSVGFLVGCLMAPTLVRAVGHIRAYAIAAAALSVMVLSFAIAVDAALWTALRSVTGVCMAVLYTVADSWITDRAPQDQRGRVLSLYLVATKIALIAGPLLLAVTPVAGPGPMMVMAALISLSLIPVASTRSSSPTLPDSRPMGLLTLFRIAPAAVTGAFAAGLTNTATINIVPAWGAQIGLTTVYSAGLLAAIQVGSLLGQWPLGWLSDRTDRRRVIVYATIAAALACLATAALPLLWPGAPGWMAWILLGLWAAGSMSVYSICVAHAGDRCQPEQIVPATSALLLSWAVGSAAGPTLASLTMQAMGPSGLFVYSGAVALLVAAFTQWRLRRRAAPLPEERNSFVAMPTASPAASGLNPSGQPPEKKS</sequence>
<dbReference type="GO" id="GO:0005886">
    <property type="term" value="C:plasma membrane"/>
    <property type="evidence" value="ECO:0007669"/>
    <property type="project" value="TreeGrafter"/>
</dbReference>
<dbReference type="InterPro" id="IPR011701">
    <property type="entry name" value="MFS"/>
</dbReference>
<name>A0A7W9ZHD8_NOVIT</name>
<keyword evidence="2 5" id="KW-1133">Transmembrane helix</keyword>
<feature type="transmembrane region" description="Helical" evidence="5">
    <location>
        <begin position="233"/>
        <end position="253"/>
    </location>
</feature>
<feature type="transmembrane region" description="Helical" evidence="5">
    <location>
        <begin position="131"/>
        <end position="153"/>
    </location>
</feature>
<dbReference type="InterPro" id="IPR036259">
    <property type="entry name" value="MFS_trans_sf"/>
</dbReference>
<dbReference type="Proteomes" id="UP000544872">
    <property type="component" value="Unassembled WGS sequence"/>
</dbReference>
<keyword evidence="3 5" id="KW-0472">Membrane</keyword>
<feature type="transmembrane region" description="Helical" evidence="5">
    <location>
        <begin position="265"/>
        <end position="287"/>
    </location>
</feature>
<dbReference type="PROSITE" id="PS50850">
    <property type="entry name" value="MFS"/>
    <property type="match status" value="1"/>
</dbReference>
<dbReference type="Pfam" id="PF07690">
    <property type="entry name" value="MFS_1"/>
    <property type="match status" value="1"/>
</dbReference>
<evidence type="ECO:0000256" key="3">
    <source>
        <dbReference type="ARBA" id="ARBA00023136"/>
    </source>
</evidence>
<dbReference type="CDD" id="cd17477">
    <property type="entry name" value="MFS_YcaD_like"/>
    <property type="match status" value="1"/>
</dbReference>
<evidence type="ECO:0000313" key="7">
    <source>
        <dbReference type="EMBL" id="MBB6210129.1"/>
    </source>
</evidence>
<dbReference type="PANTHER" id="PTHR23521:SF3">
    <property type="entry name" value="MFS TRANSPORTER"/>
    <property type="match status" value="1"/>
</dbReference>
<dbReference type="GO" id="GO:0022857">
    <property type="term" value="F:transmembrane transporter activity"/>
    <property type="evidence" value="ECO:0007669"/>
    <property type="project" value="InterPro"/>
</dbReference>
<dbReference type="InterPro" id="IPR047200">
    <property type="entry name" value="MFS_YcaD-like"/>
</dbReference>
<feature type="region of interest" description="Disordered" evidence="4">
    <location>
        <begin position="390"/>
        <end position="417"/>
    </location>
</feature>